<protein>
    <recommendedName>
        <fullName evidence="5">Enoyl-CoA hydratase</fullName>
    </recommendedName>
</protein>
<organism evidence="4">
    <name type="scientific">marine sediment metagenome</name>
    <dbReference type="NCBI Taxonomy" id="412755"/>
    <lineage>
        <taxon>unclassified sequences</taxon>
        <taxon>metagenomes</taxon>
        <taxon>ecological metagenomes</taxon>
    </lineage>
</organism>
<dbReference type="PANTHER" id="PTHR43684">
    <property type="match status" value="1"/>
</dbReference>
<evidence type="ECO:0008006" key="5">
    <source>
        <dbReference type="Google" id="ProtNLM"/>
    </source>
</evidence>
<keyword evidence="3" id="KW-0413">Isomerase</keyword>
<gene>
    <name evidence="4" type="ORF">LCGC14_1142150</name>
</gene>
<evidence type="ECO:0000313" key="4">
    <source>
        <dbReference type="EMBL" id="KKN00003.1"/>
    </source>
</evidence>
<dbReference type="Gene3D" id="3.90.226.10">
    <property type="entry name" value="2-enoyl-CoA Hydratase, Chain A, domain 1"/>
    <property type="match status" value="1"/>
</dbReference>
<name>A0A0F9Q3P6_9ZZZZ</name>
<dbReference type="PANTHER" id="PTHR43684:SF1">
    <property type="entry name" value="ENOYL-COA DELTA ISOMERASE 2"/>
    <property type="match status" value="1"/>
</dbReference>
<dbReference type="AlphaFoldDB" id="A0A0F9Q3P6"/>
<dbReference type="SUPFAM" id="SSF52096">
    <property type="entry name" value="ClpP/crotonase"/>
    <property type="match status" value="1"/>
</dbReference>
<dbReference type="InterPro" id="IPR001753">
    <property type="entry name" value="Enoyl-CoA_hydra/iso"/>
</dbReference>
<evidence type="ECO:0000256" key="3">
    <source>
        <dbReference type="ARBA" id="ARBA00023235"/>
    </source>
</evidence>
<dbReference type="InterPro" id="IPR029045">
    <property type="entry name" value="ClpP/crotonase-like_dom_sf"/>
</dbReference>
<proteinExistence type="predicted"/>
<sequence>MTEQIKTKIENRVLHIILNRPEKKNAITRVMYGGLAEALEKGENDNKVRVMLVYGNGDCFCAGNDLKDFQNLDYFKPSEGRSSEDFMQWILKAKKPLIASVHGYAIGIGATMLLHFDLLYAAEDAKLQFPFTNLGLVPEFGSTFNLPELVGKFRATELFFFGDFFTGLEAQKMGIINKVFPKEELFDKVKAIAELLAEKPPTALKSTKELIKKHHRGILEKFMPEEGAEFKRRQISPEAQEAFMAFSGRRKPDFSKFD</sequence>
<dbReference type="GO" id="GO:0004165">
    <property type="term" value="F:delta(3)-delta(2)-enoyl-CoA isomerase activity"/>
    <property type="evidence" value="ECO:0007669"/>
    <property type="project" value="UniProtKB-ARBA"/>
</dbReference>
<comment type="caution">
    <text evidence="4">The sequence shown here is derived from an EMBL/GenBank/DDBJ whole genome shotgun (WGS) entry which is preliminary data.</text>
</comment>
<accession>A0A0F9Q3P6</accession>
<dbReference type="GO" id="GO:0005777">
    <property type="term" value="C:peroxisome"/>
    <property type="evidence" value="ECO:0007669"/>
    <property type="project" value="UniProtKB-SubCell"/>
</dbReference>
<comment type="subcellular location">
    <subcellularLocation>
        <location evidence="1">Peroxisome</location>
    </subcellularLocation>
</comment>
<dbReference type="EMBL" id="LAZR01005431">
    <property type="protein sequence ID" value="KKN00003.1"/>
    <property type="molecule type" value="Genomic_DNA"/>
</dbReference>
<keyword evidence="2" id="KW-0576">Peroxisome</keyword>
<reference evidence="4" key="1">
    <citation type="journal article" date="2015" name="Nature">
        <title>Complex archaea that bridge the gap between prokaryotes and eukaryotes.</title>
        <authorList>
            <person name="Spang A."/>
            <person name="Saw J.H."/>
            <person name="Jorgensen S.L."/>
            <person name="Zaremba-Niedzwiedzka K."/>
            <person name="Martijn J."/>
            <person name="Lind A.E."/>
            <person name="van Eijk R."/>
            <person name="Schleper C."/>
            <person name="Guy L."/>
            <person name="Ettema T.J."/>
        </authorList>
    </citation>
    <scope>NUCLEOTIDE SEQUENCE</scope>
</reference>
<dbReference type="Pfam" id="PF00378">
    <property type="entry name" value="ECH_1"/>
    <property type="match status" value="1"/>
</dbReference>
<dbReference type="CDD" id="cd06558">
    <property type="entry name" value="crotonase-like"/>
    <property type="match status" value="1"/>
</dbReference>
<evidence type="ECO:0000256" key="1">
    <source>
        <dbReference type="ARBA" id="ARBA00004275"/>
    </source>
</evidence>
<evidence type="ECO:0000256" key="2">
    <source>
        <dbReference type="ARBA" id="ARBA00023140"/>
    </source>
</evidence>
<dbReference type="InterPro" id="IPR051053">
    <property type="entry name" value="ECH/Chromodomain_protein"/>
</dbReference>